<sequence length="94" mass="10452">MAGDARVSWRVVELAGRGVSIDAASTIWISSVGKQSLEGEKLYEILAEQIELVGMLSEAWQSFDSEKITSAEFERLFESVISNFETWVSGFLKC</sequence>
<dbReference type="RefSeq" id="WP_157932769.1">
    <property type="nucleotide sequence ID" value="NZ_JAAXPG010000003.1"/>
</dbReference>
<protein>
    <submittedName>
        <fullName evidence="1">Uncharacterized protein</fullName>
    </submittedName>
</protein>
<organism evidence="1 2">
    <name type="scientific">Nocardiopsis alborubida</name>
    <dbReference type="NCBI Taxonomy" id="146802"/>
    <lineage>
        <taxon>Bacteria</taxon>
        <taxon>Bacillati</taxon>
        <taxon>Actinomycetota</taxon>
        <taxon>Actinomycetes</taxon>
        <taxon>Streptosporangiales</taxon>
        <taxon>Nocardiopsidaceae</taxon>
        <taxon>Nocardiopsis</taxon>
    </lineage>
</organism>
<dbReference type="AlphaFoldDB" id="A0A7X6MAL1"/>
<evidence type="ECO:0000313" key="2">
    <source>
        <dbReference type="Proteomes" id="UP000553209"/>
    </source>
</evidence>
<keyword evidence="2" id="KW-1185">Reference proteome</keyword>
<proteinExistence type="predicted"/>
<dbReference type="Proteomes" id="UP000553209">
    <property type="component" value="Unassembled WGS sequence"/>
</dbReference>
<dbReference type="EMBL" id="JAAXPG010000003">
    <property type="protein sequence ID" value="NKY97054.1"/>
    <property type="molecule type" value="Genomic_DNA"/>
</dbReference>
<evidence type="ECO:0000313" key="1">
    <source>
        <dbReference type="EMBL" id="NKY97054.1"/>
    </source>
</evidence>
<name>A0A7X6MAL1_9ACTN</name>
<reference evidence="1 2" key="1">
    <citation type="submission" date="2020-04" db="EMBL/GenBank/DDBJ databases">
        <title>MicrobeNet Type strains.</title>
        <authorList>
            <person name="Nicholson A.C."/>
        </authorList>
    </citation>
    <scope>NUCLEOTIDE SEQUENCE [LARGE SCALE GENOMIC DNA]</scope>
    <source>
        <strain evidence="1 2">ATCC 23612</strain>
    </source>
</reference>
<accession>A0A7X6MAL1</accession>
<comment type="caution">
    <text evidence="1">The sequence shown here is derived from an EMBL/GenBank/DDBJ whole genome shotgun (WGS) entry which is preliminary data.</text>
</comment>
<gene>
    <name evidence="1" type="ORF">HGB44_05095</name>
</gene>